<evidence type="ECO:0000313" key="3">
    <source>
        <dbReference type="Proteomes" id="UP000623269"/>
    </source>
</evidence>
<dbReference type="EMBL" id="JAEAGR010000007">
    <property type="protein sequence ID" value="MBH1940964.1"/>
    <property type="molecule type" value="Genomic_DNA"/>
</dbReference>
<keyword evidence="3" id="KW-1185">Reference proteome</keyword>
<dbReference type="AlphaFoldDB" id="A0A8J7H2F9"/>
<keyword evidence="1" id="KW-0175">Coiled coil</keyword>
<dbReference type="RefSeq" id="WP_197661185.1">
    <property type="nucleotide sequence ID" value="NZ_JAEAGR010000007.1"/>
</dbReference>
<feature type="coiled-coil region" evidence="1">
    <location>
        <begin position="7"/>
        <end position="37"/>
    </location>
</feature>
<dbReference type="InterPro" id="IPR024787">
    <property type="entry name" value="EcsC"/>
</dbReference>
<comment type="caution">
    <text evidence="2">The sequence shown here is derived from an EMBL/GenBank/DDBJ whole genome shotgun (WGS) entry which is preliminary data.</text>
</comment>
<protein>
    <submittedName>
        <fullName evidence="2">EcsC family protein</fullName>
    </submittedName>
</protein>
<accession>A0A8J7H2F9</accession>
<gene>
    <name evidence="2" type="ORF">I5677_08685</name>
</gene>
<proteinExistence type="predicted"/>
<name>A0A8J7H2F9_9FIRM</name>
<sequence length="279" mass="32176">MYIRVTSKEERNKKNVLSKQLKQIEKKEQKILNKKENAFIKTKFNPVIDQIQDKIPKKLQDTLEAAFYKGFQLVFEKGSVYIEKTYNKDKRLMEYEINNYAVDKFCNKRNFKRLDQQAKLSNTLNSSIAVLEGGILGALGIGLPDIPLFIAVIIRSINEIALSYGYQYHTDEEKVYMLHIISGAMKKEMNQKEYDCKIDELGKNIDCNIVTDVNLKDHMKEAADILSDALLTAKFIQGIPIVGVVGGIVNHTIIRKITSYARLKYKKRYLLSRMNKEHS</sequence>
<dbReference type="Proteomes" id="UP000623269">
    <property type="component" value="Unassembled WGS sequence"/>
</dbReference>
<organism evidence="2 3">
    <name type="scientific">Mobilitalea sibirica</name>
    <dbReference type="NCBI Taxonomy" id="1462919"/>
    <lineage>
        <taxon>Bacteria</taxon>
        <taxon>Bacillati</taxon>
        <taxon>Bacillota</taxon>
        <taxon>Clostridia</taxon>
        <taxon>Lachnospirales</taxon>
        <taxon>Lachnospiraceae</taxon>
        <taxon>Mobilitalea</taxon>
    </lineage>
</organism>
<dbReference type="Pfam" id="PF12787">
    <property type="entry name" value="EcsC"/>
    <property type="match status" value="1"/>
</dbReference>
<reference evidence="2" key="1">
    <citation type="submission" date="2020-12" db="EMBL/GenBank/DDBJ databases">
        <title>M. sibirica DSM 26468T genome.</title>
        <authorList>
            <person name="Thieme N."/>
            <person name="Rettenmaier R."/>
            <person name="Zverlov V."/>
            <person name="Liebl W."/>
        </authorList>
    </citation>
    <scope>NUCLEOTIDE SEQUENCE</scope>
    <source>
        <strain evidence="2">DSM 26468</strain>
    </source>
</reference>
<evidence type="ECO:0000256" key="1">
    <source>
        <dbReference type="SAM" id="Coils"/>
    </source>
</evidence>
<dbReference type="PANTHER" id="PTHR41260:SF1">
    <property type="entry name" value="PROTEIN ECSC"/>
    <property type="match status" value="1"/>
</dbReference>
<evidence type="ECO:0000313" key="2">
    <source>
        <dbReference type="EMBL" id="MBH1940964.1"/>
    </source>
</evidence>
<dbReference type="PANTHER" id="PTHR41260">
    <property type="entry name" value="PROTEIN ECSC"/>
    <property type="match status" value="1"/>
</dbReference>